<keyword evidence="4" id="KW-0804">Transcription</keyword>
<dbReference type="SUPFAM" id="SSF101941">
    <property type="entry name" value="NAC domain"/>
    <property type="match status" value="1"/>
</dbReference>
<keyword evidence="3" id="KW-0238">DNA-binding</keyword>
<dbReference type="InterPro" id="IPR036093">
    <property type="entry name" value="NAC_dom_sf"/>
</dbReference>
<keyword evidence="5" id="KW-0539">Nucleus</keyword>
<dbReference type="PANTHER" id="PTHR31744">
    <property type="entry name" value="PROTEIN CUP-SHAPED COTYLEDON 2-RELATED"/>
    <property type="match status" value="1"/>
</dbReference>
<reference evidence="7" key="5">
    <citation type="journal article" date="2021" name="G3 (Bethesda)">
        <title>Aegilops tauschii genome assembly Aet v5.0 features greater sequence contiguity and improved annotation.</title>
        <authorList>
            <person name="Wang L."/>
            <person name="Zhu T."/>
            <person name="Rodriguez J.C."/>
            <person name="Deal K.R."/>
            <person name="Dubcovsky J."/>
            <person name="McGuire P.E."/>
            <person name="Lux T."/>
            <person name="Spannagl M."/>
            <person name="Mayer K.F.X."/>
            <person name="Baldrich P."/>
            <person name="Meyers B.C."/>
            <person name="Huo N."/>
            <person name="Gu Y.Q."/>
            <person name="Zhou H."/>
            <person name="Devos K.M."/>
            <person name="Bennetzen J.L."/>
            <person name="Unver T."/>
            <person name="Budak H."/>
            <person name="Gulick P.J."/>
            <person name="Galiba G."/>
            <person name="Kalapos B."/>
            <person name="Nelson D.R."/>
            <person name="Li P."/>
            <person name="You F.M."/>
            <person name="Luo M.C."/>
            <person name="Dvorak J."/>
        </authorList>
    </citation>
    <scope>NUCLEOTIDE SEQUENCE [LARGE SCALE GENOMIC DNA]</scope>
    <source>
        <strain evidence="7">cv. AL8/78</strain>
    </source>
</reference>
<dbReference type="PROSITE" id="PS51005">
    <property type="entry name" value="NAC"/>
    <property type="match status" value="1"/>
</dbReference>
<dbReference type="GO" id="GO:0005634">
    <property type="term" value="C:nucleus"/>
    <property type="evidence" value="ECO:0007669"/>
    <property type="project" value="UniProtKB-SubCell"/>
</dbReference>
<evidence type="ECO:0000256" key="2">
    <source>
        <dbReference type="ARBA" id="ARBA00023015"/>
    </source>
</evidence>
<dbReference type="GO" id="GO:0003677">
    <property type="term" value="F:DNA binding"/>
    <property type="evidence" value="ECO:0007669"/>
    <property type="project" value="UniProtKB-KW"/>
</dbReference>
<organism evidence="7 8">
    <name type="scientific">Aegilops tauschii subsp. strangulata</name>
    <name type="common">Goatgrass</name>
    <dbReference type="NCBI Taxonomy" id="200361"/>
    <lineage>
        <taxon>Eukaryota</taxon>
        <taxon>Viridiplantae</taxon>
        <taxon>Streptophyta</taxon>
        <taxon>Embryophyta</taxon>
        <taxon>Tracheophyta</taxon>
        <taxon>Spermatophyta</taxon>
        <taxon>Magnoliopsida</taxon>
        <taxon>Liliopsida</taxon>
        <taxon>Poales</taxon>
        <taxon>Poaceae</taxon>
        <taxon>BOP clade</taxon>
        <taxon>Pooideae</taxon>
        <taxon>Triticodae</taxon>
        <taxon>Triticeae</taxon>
        <taxon>Triticinae</taxon>
        <taxon>Aegilops</taxon>
    </lineage>
</organism>
<evidence type="ECO:0000256" key="4">
    <source>
        <dbReference type="ARBA" id="ARBA00023163"/>
    </source>
</evidence>
<feature type="domain" description="NAC" evidence="6">
    <location>
        <begin position="50"/>
        <end position="206"/>
    </location>
</feature>
<dbReference type="PANTHER" id="PTHR31744:SF114">
    <property type="entry name" value="PROTEIN CUP-SHAPED COTYLEDON 2"/>
    <property type="match status" value="1"/>
</dbReference>
<keyword evidence="8" id="KW-1185">Reference proteome</keyword>
<reference evidence="7" key="4">
    <citation type="submission" date="2019-03" db="UniProtKB">
        <authorList>
            <consortium name="EnsemblPlants"/>
        </authorList>
    </citation>
    <scope>IDENTIFICATION</scope>
</reference>
<evidence type="ECO:0000259" key="6">
    <source>
        <dbReference type="PROSITE" id="PS51005"/>
    </source>
</evidence>
<reference evidence="8" key="1">
    <citation type="journal article" date="2014" name="Science">
        <title>Ancient hybridizations among the ancestral genomes of bread wheat.</title>
        <authorList>
            <consortium name="International Wheat Genome Sequencing Consortium,"/>
            <person name="Marcussen T."/>
            <person name="Sandve S.R."/>
            <person name="Heier L."/>
            <person name="Spannagl M."/>
            <person name="Pfeifer M."/>
            <person name="Jakobsen K.S."/>
            <person name="Wulff B.B."/>
            <person name="Steuernagel B."/>
            <person name="Mayer K.F."/>
            <person name="Olsen O.A."/>
        </authorList>
    </citation>
    <scope>NUCLEOTIDE SEQUENCE [LARGE SCALE GENOMIC DNA]</scope>
    <source>
        <strain evidence="8">cv. AL8/78</strain>
    </source>
</reference>
<accession>A0A453S8F9</accession>
<name>A0A453S8F9_AEGTS</name>
<dbReference type="STRING" id="200361.A0A453S8F9"/>
<dbReference type="InterPro" id="IPR003441">
    <property type="entry name" value="NAC-dom"/>
</dbReference>
<protein>
    <recommendedName>
        <fullName evidence="6">NAC domain-containing protein</fullName>
    </recommendedName>
</protein>
<proteinExistence type="predicted"/>
<evidence type="ECO:0000256" key="5">
    <source>
        <dbReference type="ARBA" id="ARBA00023242"/>
    </source>
</evidence>
<reference evidence="8" key="2">
    <citation type="journal article" date="2017" name="Nat. Plants">
        <title>The Aegilops tauschii genome reveals multiple impacts of transposons.</title>
        <authorList>
            <person name="Zhao G."/>
            <person name="Zou C."/>
            <person name="Li K."/>
            <person name="Wang K."/>
            <person name="Li T."/>
            <person name="Gao L."/>
            <person name="Zhang X."/>
            <person name="Wang H."/>
            <person name="Yang Z."/>
            <person name="Liu X."/>
            <person name="Jiang W."/>
            <person name="Mao L."/>
            <person name="Kong X."/>
            <person name="Jiao Y."/>
            <person name="Jia J."/>
        </authorList>
    </citation>
    <scope>NUCLEOTIDE SEQUENCE [LARGE SCALE GENOMIC DNA]</scope>
    <source>
        <strain evidence="8">cv. AL8/78</strain>
    </source>
</reference>
<keyword evidence="2" id="KW-0805">Transcription regulation</keyword>
<evidence type="ECO:0000313" key="8">
    <source>
        <dbReference type="Proteomes" id="UP000015105"/>
    </source>
</evidence>
<dbReference type="Gramene" id="AET7Gv20851700.4">
    <property type="protein sequence ID" value="AET7Gv20851700.4"/>
    <property type="gene ID" value="AET7Gv20851700"/>
</dbReference>
<evidence type="ECO:0000256" key="3">
    <source>
        <dbReference type="ARBA" id="ARBA00023125"/>
    </source>
</evidence>
<dbReference type="Pfam" id="PF02365">
    <property type="entry name" value="NAM"/>
    <property type="match status" value="1"/>
</dbReference>
<dbReference type="Proteomes" id="UP000015105">
    <property type="component" value="Chromosome 7D"/>
</dbReference>
<evidence type="ECO:0000256" key="1">
    <source>
        <dbReference type="ARBA" id="ARBA00004123"/>
    </source>
</evidence>
<dbReference type="EnsemblPlants" id="AET7Gv20851700.4">
    <property type="protein sequence ID" value="AET7Gv20851700.4"/>
    <property type="gene ID" value="AET7Gv20851700"/>
</dbReference>
<dbReference type="Gene3D" id="2.170.150.80">
    <property type="entry name" value="NAC domain"/>
    <property type="match status" value="1"/>
</dbReference>
<dbReference type="FunFam" id="2.170.150.80:FF:000006">
    <property type="entry name" value="NAC domain-containing protein 100-like"/>
    <property type="match status" value="1"/>
</dbReference>
<evidence type="ECO:0000313" key="7">
    <source>
        <dbReference type="EnsemblPlants" id="AET7Gv20851700.4"/>
    </source>
</evidence>
<sequence length="394" mass="42111">PVQLGPFVLQLPALMEHARLLAGQCKGAAGTGMERYGSLGMRLDGGGGDLPPGFRFHPTDEELITYYLLRKVVDCGFSGARAIAEIDLNKCEPWELPDKACKTTAEKEWYFYSLRDRKYPTGLRTNRATGAGYWKATGKDREIRSARNGALVGMKKTLVFYRGRAPKGQKTQWVMHEFRLEGVYAYHFLPNNTTRDEWVIAKIFVKPGAVPPSRKVRYGLSSAGDTSCFSDSTSVSIGGGGGASASSAPRQQLPDTSSLLAAAHAAADGESSSYGAAANNNAAGNCRELVPCFSTAHMDATLLGIGQYEPATLAVEQPLAFFHGSRLVQAADNLSLPMFLPGGLQSGVSPLGMGGGAFQHWPSSGYDMKLEGSRAPPQMAVGPGQLDGAYGWGF</sequence>
<reference evidence="7" key="3">
    <citation type="journal article" date="2017" name="Nature">
        <title>Genome sequence of the progenitor of the wheat D genome Aegilops tauschii.</title>
        <authorList>
            <person name="Luo M.C."/>
            <person name="Gu Y.Q."/>
            <person name="Puiu D."/>
            <person name="Wang H."/>
            <person name="Twardziok S.O."/>
            <person name="Deal K.R."/>
            <person name="Huo N."/>
            <person name="Zhu T."/>
            <person name="Wang L."/>
            <person name="Wang Y."/>
            <person name="McGuire P.E."/>
            <person name="Liu S."/>
            <person name="Long H."/>
            <person name="Ramasamy R.K."/>
            <person name="Rodriguez J.C."/>
            <person name="Van S.L."/>
            <person name="Yuan L."/>
            <person name="Wang Z."/>
            <person name="Xia Z."/>
            <person name="Xiao L."/>
            <person name="Anderson O.D."/>
            <person name="Ouyang S."/>
            <person name="Liang Y."/>
            <person name="Zimin A.V."/>
            <person name="Pertea G."/>
            <person name="Qi P."/>
            <person name="Bennetzen J.L."/>
            <person name="Dai X."/>
            <person name="Dawson M.W."/>
            <person name="Muller H.G."/>
            <person name="Kugler K."/>
            <person name="Rivarola-Duarte L."/>
            <person name="Spannagl M."/>
            <person name="Mayer K.F.X."/>
            <person name="Lu F.H."/>
            <person name="Bevan M.W."/>
            <person name="Leroy P."/>
            <person name="Li P."/>
            <person name="You F.M."/>
            <person name="Sun Q."/>
            <person name="Liu Z."/>
            <person name="Lyons E."/>
            <person name="Wicker T."/>
            <person name="Salzberg S.L."/>
            <person name="Devos K.M."/>
            <person name="Dvorak J."/>
        </authorList>
    </citation>
    <scope>NUCLEOTIDE SEQUENCE [LARGE SCALE GENOMIC DNA]</scope>
    <source>
        <strain evidence="7">cv. AL8/78</strain>
    </source>
</reference>
<dbReference type="AlphaFoldDB" id="A0A453S8F9"/>
<dbReference type="GO" id="GO:0006355">
    <property type="term" value="P:regulation of DNA-templated transcription"/>
    <property type="evidence" value="ECO:0007669"/>
    <property type="project" value="InterPro"/>
</dbReference>
<comment type="subcellular location">
    <subcellularLocation>
        <location evidence="1">Nucleus</location>
    </subcellularLocation>
</comment>